<dbReference type="InterPro" id="IPR003759">
    <property type="entry name" value="Cbl-bd_cap"/>
</dbReference>
<evidence type="ECO:0000313" key="4">
    <source>
        <dbReference type="Proteomes" id="UP001314635"/>
    </source>
</evidence>
<keyword evidence="4" id="KW-1185">Reference proteome</keyword>
<dbReference type="RefSeq" id="WP_012046271.1">
    <property type="nucleotide sequence ID" value="NZ_JABFDP010000016.1"/>
</dbReference>
<name>A0ABS5GBZ7_9BRAD</name>
<reference evidence="4" key="1">
    <citation type="journal article" date="2021" name="ISME J.">
        <title>Evolutionary origin and ecological implication of a unique nif island in free-living Bradyrhizobium lineages.</title>
        <authorList>
            <person name="Tao J."/>
        </authorList>
    </citation>
    <scope>NUCLEOTIDE SEQUENCE [LARGE SCALE GENOMIC DNA]</scope>
    <source>
        <strain evidence="4">SZCCT0094</strain>
    </source>
</reference>
<proteinExistence type="predicted"/>
<evidence type="ECO:0000256" key="1">
    <source>
        <dbReference type="SAM" id="MobiDB-lite"/>
    </source>
</evidence>
<dbReference type="Proteomes" id="UP001314635">
    <property type="component" value="Unassembled WGS sequence"/>
</dbReference>
<dbReference type="Pfam" id="PF02607">
    <property type="entry name" value="B12-binding_2"/>
    <property type="match status" value="1"/>
</dbReference>
<dbReference type="InterPro" id="IPR036594">
    <property type="entry name" value="Meth_synthase_dom"/>
</dbReference>
<organism evidence="3 4">
    <name type="scientific">Bradyrhizobium denitrificans</name>
    <dbReference type="NCBI Taxonomy" id="2734912"/>
    <lineage>
        <taxon>Bacteria</taxon>
        <taxon>Pseudomonadati</taxon>
        <taxon>Pseudomonadota</taxon>
        <taxon>Alphaproteobacteria</taxon>
        <taxon>Hyphomicrobiales</taxon>
        <taxon>Nitrobacteraceae</taxon>
        <taxon>Bradyrhizobium</taxon>
    </lineage>
</organism>
<sequence length="298" mass="33508">MTELNETARFPRARFRTKRGQSGFHPPAPPRISVPLQSTRHPQLNDAIEAEIIPRLVMAHAAAIERVPAIITASAQEAADFAELVLDADDDRAVACIQSHRDHGETLERIYLDLLVPTANHLRHLWADDERDFADITLALWRLQQLLRHFSPAFCAELAVAPTGLRVLLTTAPGDRREMGHMMFGLVLASEFFRRDGFETWIEPDTTDRGFVEALRTQWFNVVEFFATSDKKLDDLASNIRMVRRESSNQDIGVLVCGPAFIERPELVLLVGGDGVVSDLSREASQARHVVSLLTERR</sequence>
<evidence type="ECO:0000259" key="2">
    <source>
        <dbReference type="Pfam" id="PF02607"/>
    </source>
</evidence>
<feature type="domain" description="B12-binding N-terminal" evidence="2">
    <location>
        <begin position="79"/>
        <end position="149"/>
    </location>
</feature>
<dbReference type="Gene3D" id="3.40.50.280">
    <property type="entry name" value="Cobalamin-binding domain"/>
    <property type="match status" value="1"/>
</dbReference>
<protein>
    <recommendedName>
        <fullName evidence="2">B12-binding N-terminal domain-containing protein</fullName>
    </recommendedName>
</protein>
<dbReference type="EMBL" id="JAFCLK010000024">
    <property type="protein sequence ID" value="MBR1138860.1"/>
    <property type="molecule type" value="Genomic_DNA"/>
</dbReference>
<accession>A0ABS5GBZ7</accession>
<dbReference type="Gene3D" id="1.10.1240.10">
    <property type="entry name" value="Methionine synthase domain"/>
    <property type="match status" value="1"/>
</dbReference>
<feature type="region of interest" description="Disordered" evidence="1">
    <location>
        <begin position="1"/>
        <end position="34"/>
    </location>
</feature>
<gene>
    <name evidence="3" type="ORF">JQ619_24135</name>
</gene>
<comment type="caution">
    <text evidence="3">The sequence shown here is derived from an EMBL/GenBank/DDBJ whole genome shotgun (WGS) entry which is preliminary data.</text>
</comment>
<evidence type="ECO:0000313" key="3">
    <source>
        <dbReference type="EMBL" id="MBR1138860.1"/>
    </source>
</evidence>